<evidence type="ECO:0000313" key="8">
    <source>
        <dbReference type="Proteomes" id="UP000068905"/>
    </source>
</evidence>
<dbReference type="InterPro" id="IPR036388">
    <property type="entry name" value="WH-like_DNA-bd_sf"/>
</dbReference>
<dbReference type="PANTHER" id="PTHR46577">
    <property type="entry name" value="HTH-TYPE TRANSCRIPTIONAL REGULATORY PROTEIN GABR"/>
    <property type="match status" value="1"/>
</dbReference>
<sequence>MDEMWNQFFSLRHDKPRTLQLQIRQQLIDAITNGLIGPNEPLPSSRNLASALKVARNTVIAAYKELEFDGYITPQERRGYYVNEQFYESYNSNDSEQSSNVESPIWHDKLITKKPSTQTNIHNPENWQNLPYSFTIGQIDKSLIPYYEWREVVRHSSTLPEIQKWNIDHVDNDDPSLIKQIQSKVLPKRGIWANKDQILITSGSQNAIYIIASLLTKQGTVVGMENPGYPDVRNIFSSKTDNIFPISIDKDGIVIKDIDPKTDIIFTTPSHQYPTGVTMSMDRRNELLSIAKENQMVIIEDDYEAEINFQKKPHPSLKSLDKDNNVIYVGSFSKAFAPGLRLGYMVAPESFIKEAKALRRLMIRHIPANNQRSVALFIGLGHYHNMFTKIQKTNKERWGLINEKIHQEPLLSCAPTLGGSTFWVEIPESVDSDILCKRLLKKGVSVRSGNTLFNEKNPPSNFLHLGYSAIDTNKINKGMDIIIKEIKSLIPKSH</sequence>
<dbReference type="SMART" id="SM00345">
    <property type="entry name" value="HTH_GNTR"/>
    <property type="match status" value="1"/>
</dbReference>
<evidence type="ECO:0000313" key="7">
    <source>
        <dbReference type="EMBL" id="ALE01825.1"/>
    </source>
</evidence>
<name>A0A0M3T1Y7_9GAMM</name>
<dbReference type="InterPro" id="IPR051446">
    <property type="entry name" value="HTH_trans_reg/aminotransferase"/>
</dbReference>
<dbReference type="GO" id="GO:0003700">
    <property type="term" value="F:DNA-binding transcription factor activity"/>
    <property type="evidence" value="ECO:0007669"/>
    <property type="project" value="InterPro"/>
</dbReference>
<gene>
    <name evidence="7" type="ORF">W908_04075</name>
</gene>
<dbReference type="InterPro" id="IPR004839">
    <property type="entry name" value="Aminotransferase_I/II_large"/>
</dbReference>
<dbReference type="PANTHER" id="PTHR46577:SF1">
    <property type="entry name" value="HTH-TYPE TRANSCRIPTIONAL REGULATORY PROTEIN GABR"/>
    <property type="match status" value="1"/>
</dbReference>
<keyword evidence="4" id="KW-0238">DNA-binding</keyword>
<evidence type="ECO:0000256" key="1">
    <source>
        <dbReference type="ARBA" id="ARBA00005384"/>
    </source>
</evidence>
<evidence type="ECO:0000256" key="4">
    <source>
        <dbReference type="ARBA" id="ARBA00023125"/>
    </source>
</evidence>
<dbReference type="SUPFAM" id="SSF46785">
    <property type="entry name" value="Winged helix' DNA-binding domain"/>
    <property type="match status" value="1"/>
</dbReference>
<dbReference type="GO" id="GO:0030170">
    <property type="term" value="F:pyridoxal phosphate binding"/>
    <property type="evidence" value="ECO:0007669"/>
    <property type="project" value="InterPro"/>
</dbReference>
<dbReference type="GO" id="GO:0003677">
    <property type="term" value="F:DNA binding"/>
    <property type="evidence" value="ECO:0007669"/>
    <property type="project" value="UniProtKB-KW"/>
</dbReference>
<dbReference type="PRINTS" id="PR00035">
    <property type="entry name" value="HTHGNTR"/>
</dbReference>
<dbReference type="RefSeq" id="WP_053820034.1">
    <property type="nucleotide sequence ID" value="NZ_CP006911.1"/>
</dbReference>
<dbReference type="PATRIC" id="fig|1125411.7.peg.797"/>
<dbReference type="KEGG" id="tsn:W908_04075"/>
<evidence type="ECO:0000256" key="3">
    <source>
        <dbReference type="ARBA" id="ARBA00023015"/>
    </source>
</evidence>
<dbReference type="AlphaFoldDB" id="A0A0M3T1Y7"/>
<keyword evidence="3" id="KW-0805">Transcription regulation</keyword>
<protein>
    <submittedName>
        <fullName evidence="7">GntR family transcriptional regulator</fullName>
    </submittedName>
</protein>
<reference evidence="7 8" key="1">
    <citation type="journal article" date="2015" name="Genome Announc.">
        <title>Genome Sequence of 'Candidatus Thioglobus singularis' Strain PS1, a Mixotroph from the SUP05 Clade of Marine Gammaproteobacteria.</title>
        <authorList>
            <person name="Marshall K.T."/>
            <person name="Morris R.M."/>
        </authorList>
    </citation>
    <scope>NUCLEOTIDE SEQUENCE [LARGE SCALE GENOMIC DNA]</scope>
    <source>
        <strain evidence="7 8">PS1</strain>
    </source>
</reference>
<dbReference type="InterPro" id="IPR036390">
    <property type="entry name" value="WH_DNA-bd_sf"/>
</dbReference>
<dbReference type="Pfam" id="PF00392">
    <property type="entry name" value="GntR"/>
    <property type="match status" value="1"/>
</dbReference>
<dbReference type="Gene3D" id="1.10.10.10">
    <property type="entry name" value="Winged helix-like DNA-binding domain superfamily/Winged helix DNA-binding domain"/>
    <property type="match status" value="1"/>
</dbReference>
<keyword evidence="8" id="KW-1185">Reference proteome</keyword>
<dbReference type="CDD" id="cd00609">
    <property type="entry name" value="AAT_like"/>
    <property type="match status" value="1"/>
</dbReference>
<dbReference type="CDD" id="cd07377">
    <property type="entry name" value="WHTH_GntR"/>
    <property type="match status" value="1"/>
</dbReference>
<dbReference type="InterPro" id="IPR015421">
    <property type="entry name" value="PyrdxlP-dep_Trfase_major"/>
</dbReference>
<comment type="similarity">
    <text evidence="1">In the C-terminal section; belongs to the class-I pyridoxal-phosphate-dependent aminotransferase family.</text>
</comment>
<dbReference type="OrthoDB" id="9808770at2"/>
<dbReference type="Pfam" id="PF00155">
    <property type="entry name" value="Aminotran_1_2"/>
    <property type="match status" value="1"/>
</dbReference>
<organism evidence="7 8">
    <name type="scientific">Candidatus Pseudothioglobus singularis PS1</name>
    <dbReference type="NCBI Taxonomy" id="1125411"/>
    <lineage>
        <taxon>Bacteria</taxon>
        <taxon>Pseudomonadati</taxon>
        <taxon>Pseudomonadota</taxon>
        <taxon>Gammaproteobacteria</taxon>
        <taxon>Candidatus Pseudothioglobaceae</taxon>
        <taxon>Candidatus Pseudothioglobus</taxon>
    </lineage>
</organism>
<feature type="domain" description="HTH gntR-type" evidence="6">
    <location>
        <begin position="17"/>
        <end position="85"/>
    </location>
</feature>
<evidence type="ECO:0000256" key="2">
    <source>
        <dbReference type="ARBA" id="ARBA00022898"/>
    </source>
</evidence>
<dbReference type="STRING" id="1125411.W908_04075"/>
<dbReference type="SUPFAM" id="SSF53383">
    <property type="entry name" value="PLP-dependent transferases"/>
    <property type="match status" value="1"/>
</dbReference>
<accession>A0A0M3T1Y7</accession>
<keyword evidence="5" id="KW-0804">Transcription</keyword>
<dbReference type="Proteomes" id="UP000068905">
    <property type="component" value="Chromosome"/>
</dbReference>
<evidence type="ECO:0000259" key="6">
    <source>
        <dbReference type="PROSITE" id="PS50949"/>
    </source>
</evidence>
<dbReference type="Gene3D" id="3.40.640.10">
    <property type="entry name" value="Type I PLP-dependent aspartate aminotransferase-like (Major domain)"/>
    <property type="match status" value="1"/>
</dbReference>
<proteinExistence type="inferred from homology"/>
<dbReference type="InterPro" id="IPR015424">
    <property type="entry name" value="PyrdxlP-dep_Trfase"/>
</dbReference>
<dbReference type="EMBL" id="CP006911">
    <property type="protein sequence ID" value="ALE01825.1"/>
    <property type="molecule type" value="Genomic_DNA"/>
</dbReference>
<keyword evidence="2" id="KW-0663">Pyridoxal phosphate</keyword>
<evidence type="ECO:0000256" key="5">
    <source>
        <dbReference type="ARBA" id="ARBA00023163"/>
    </source>
</evidence>
<dbReference type="InterPro" id="IPR000524">
    <property type="entry name" value="Tscrpt_reg_HTH_GntR"/>
</dbReference>
<dbReference type="PROSITE" id="PS50949">
    <property type="entry name" value="HTH_GNTR"/>
    <property type="match status" value="1"/>
</dbReference>